<evidence type="ECO:0000256" key="2">
    <source>
        <dbReference type="SAM" id="SignalP"/>
    </source>
</evidence>
<protein>
    <submittedName>
        <fullName evidence="3">Membrane protein</fullName>
    </submittedName>
</protein>
<evidence type="ECO:0000313" key="3">
    <source>
        <dbReference type="EMBL" id="GCE75072.1"/>
    </source>
</evidence>
<evidence type="ECO:0000256" key="1">
    <source>
        <dbReference type="SAM" id="MobiDB-lite"/>
    </source>
</evidence>
<comment type="caution">
    <text evidence="3">The sequence shown here is derived from an EMBL/GenBank/DDBJ whole genome shotgun (WGS) entry which is preliminary data.</text>
</comment>
<sequence length="200" mass="19633">MTRSRRAVVVPALVVSAVVALGGCAGRAGSATATPTSTGPADPAVIAARVRPAGIAPELVYVTDVVGFDLATQSVGVVGDDGMSAIYVRLGGDATGTVVLTTGRTADPSAVPCADLPDSAGSVLRCGVQRGDAPVVHVLLEGDGADAATLRAAGEAVRVPRADELDALVVDLPTPGAPVERGDLPPFGEGAPVDPPAQGG</sequence>
<gene>
    <name evidence="3" type="ORF">CBZ_01280</name>
</gene>
<dbReference type="EMBL" id="BIMR01000007">
    <property type="protein sequence ID" value="GCE75072.1"/>
    <property type="molecule type" value="Genomic_DNA"/>
</dbReference>
<keyword evidence="4" id="KW-1185">Reference proteome</keyword>
<proteinExistence type="predicted"/>
<feature type="chain" id="PRO_5019190435" evidence="2">
    <location>
        <begin position="31"/>
        <end position="200"/>
    </location>
</feature>
<accession>A0A402DLT7</accession>
<reference evidence="3 4" key="1">
    <citation type="submission" date="2019-01" db="EMBL/GenBank/DDBJ databases">
        <title>Draft genome sequence of Cellulomonas takizawaensis strain TKZ-21.</title>
        <authorList>
            <person name="Yamamura H."/>
            <person name="Hayashi T."/>
            <person name="Hamada M."/>
            <person name="Serisawa Y."/>
            <person name="Matsuyama K."/>
            <person name="Nakagawa Y."/>
            <person name="Otoguro M."/>
            <person name="Yanagida F."/>
            <person name="Hayakawa M."/>
        </authorList>
    </citation>
    <scope>NUCLEOTIDE SEQUENCE [LARGE SCALE GENOMIC DNA]</scope>
    <source>
        <strain evidence="3 4">NBRC12680</strain>
    </source>
</reference>
<keyword evidence="2" id="KW-0732">Signal</keyword>
<dbReference type="InterPro" id="IPR006311">
    <property type="entry name" value="TAT_signal"/>
</dbReference>
<feature type="signal peptide" evidence="2">
    <location>
        <begin position="1"/>
        <end position="30"/>
    </location>
</feature>
<name>A0A402DLT7_9CELL</name>
<dbReference type="OrthoDB" id="4828536at2"/>
<dbReference type="PROSITE" id="PS51318">
    <property type="entry name" value="TAT"/>
    <property type="match status" value="1"/>
</dbReference>
<feature type="region of interest" description="Disordered" evidence="1">
    <location>
        <begin position="174"/>
        <end position="200"/>
    </location>
</feature>
<organism evidence="3 4">
    <name type="scientific">Cellulomonas biazotea</name>
    <dbReference type="NCBI Taxonomy" id="1709"/>
    <lineage>
        <taxon>Bacteria</taxon>
        <taxon>Bacillati</taxon>
        <taxon>Actinomycetota</taxon>
        <taxon>Actinomycetes</taxon>
        <taxon>Micrococcales</taxon>
        <taxon>Cellulomonadaceae</taxon>
        <taxon>Cellulomonas</taxon>
    </lineage>
</organism>
<evidence type="ECO:0000313" key="4">
    <source>
        <dbReference type="Proteomes" id="UP000289954"/>
    </source>
</evidence>
<dbReference type="AlphaFoldDB" id="A0A402DLT7"/>
<dbReference type="Proteomes" id="UP000289954">
    <property type="component" value="Unassembled WGS sequence"/>
</dbReference>
<dbReference type="RefSeq" id="WP_130779695.1">
    <property type="nucleotide sequence ID" value="NZ_BIMR01000007.1"/>
</dbReference>
<dbReference type="PROSITE" id="PS51257">
    <property type="entry name" value="PROKAR_LIPOPROTEIN"/>
    <property type="match status" value="1"/>
</dbReference>